<feature type="transmembrane region" description="Helical" evidence="1">
    <location>
        <begin position="124"/>
        <end position="148"/>
    </location>
</feature>
<keyword evidence="3" id="KW-1185">Reference proteome</keyword>
<keyword evidence="1" id="KW-1133">Transmembrane helix</keyword>
<evidence type="ECO:0000313" key="3">
    <source>
        <dbReference type="Proteomes" id="UP000195787"/>
    </source>
</evidence>
<feature type="transmembrane region" description="Helical" evidence="1">
    <location>
        <begin position="12"/>
        <end position="32"/>
    </location>
</feature>
<reference evidence="2 3" key="1">
    <citation type="submission" date="2017-02" db="EMBL/GenBank/DDBJ databases">
        <authorList>
            <person name="Peterson S.W."/>
        </authorList>
    </citation>
    <scope>NUCLEOTIDE SEQUENCE [LARGE SCALE GENOMIC DNA]</scope>
    <source>
        <strain evidence="2 3">LMG 22410</strain>
    </source>
</reference>
<name>A0A1R4FDC8_9MICO</name>
<evidence type="ECO:0000313" key="2">
    <source>
        <dbReference type="EMBL" id="SJM53908.1"/>
    </source>
</evidence>
<keyword evidence="1" id="KW-0472">Membrane</keyword>
<feature type="transmembrane region" description="Helical" evidence="1">
    <location>
        <begin position="92"/>
        <end position="112"/>
    </location>
</feature>
<dbReference type="Proteomes" id="UP000195787">
    <property type="component" value="Unassembled WGS sequence"/>
</dbReference>
<proteinExistence type="predicted"/>
<organism evidence="2 3">
    <name type="scientific">Agrococcus casei LMG 22410</name>
    <dbReference type="NCBI Taxonomy" id="1255656"/>
    <lineage>
        <taxon>Bacteria</taxon>
        <taxon>Bacillati</taxon>
        <taxon>Actinomycetota</taxon>
        <taxon>Actinomycetes</taxon>
        <taxon>Micrococcales</taxon>
        <taxon>Microbacteriaceae</taxon>
        <taxon>Agrococcus</taxon>
    </lineage>
</organism>
<dbReference type="RefSeq" id="WP_086991242.1">
    <property type="nucleotide sequence ID" value="NZ_FUHU01000020.1"/>
</dbReference>
<feature type="transmembrane region" description="Helical" evidence="1">
    <location>
        <begin position="52"/>
        <end position="71"/>
    </location>
</feature>
<dbReference type="AlphaFoldDB" id="A0A1R4FDC8"/>
<protein>
    <submittedName>
        <fullName evidence="2">Uncharacterized protein</fullName>
    </submittedName>
</protein>
<keyword evidence="1" id="KW-0812">Transmembrane</keyword>
<dbReference type="EMBL" id="FUHU01000020">
    <property type="protein sequence ID" value="SJM53908.1"/>
    <property type="molecule type" value="Genomic_DNA"/>
</dbReference>
<sequence length="166" mass="17133">MARDGLRGDSPLIFVIIRGALWGVVGGLIALIMTELLGLISTGARSLGIPTLAGGVPAVATGLLAGVLVAITAHSVVGRREADAQLQSLQRVVGVLTAVIAFAVGLAALLWLQADTGFISGVFHWIMSIGMLALGICVPVTGFAIWAAGKTYAGYQLRFVEQGQRP</sequence>
<accession>A0A1R4FDC8</accession>
<gene>
    <name evidence="2" type="ORF">CZ674_03990</name>
</gene>
<evidence type="ECO:0000256" key="1">
    <source>
        <dbReference type="SAM" id="Phobius"/>
    </source>
</evidence>
<dbReference type="GeneID" id="303172367"/>